<dbReference type="InterPro" id="IPR036705">
    <property type="entry name" value="Ribosyl_crysJ1_sf"/>
</dbReference>
<comment type="caution">
    <text evidence="1">The sequence shown here is derived from an EMBL/GenBank/DDBJ whole genome shotgun (WGS) entry which is preliminary data.</text>
</comment>
<evidence type="ECO:0000313" key="1">
    <source>
        <dbReference type="EMBL" id="MST34049.1"/>
    </source>
</evidence>
<proteinExistence type="predicted"/>
<dbReference type="Pfam" id="PF03747">
    <property type="entry name" value="ADP_ribosyl_GH"/>
    <property type="match status" value="1"/>
</dbReference>
<sequence>GRGRTVQEVLEILPADVGTSLAVEESVPAAFGVLAAVPDDPWLACRVAASLGGDTDTIAAMVGAVAGAALGVDALPAHARETVAAVNGLDLGPLAEGLLALRARG</sequence>
<dbReference type="InterPro" id="IPR005502">
    <property type="entry name" value="Ribosyl_crysJ1"/>
</dbReference>
<feature type="non-terminal residue" evidence="1">
    <location>
        <position position="1"/>
    </location>
</feature>
<dbReference type="SUPFAM" id="SSF101478">
    <property type="entry name" value="ADP-ribosylglycohydrolase"/>
    <property type="match status" value="1"/>
</dbReference>
<dbReference type="EMBL" id="WJHE01000824">
    <property type="protein sequence ID" value="MST34049.1"/>
    <property type="molecule type" value="Genomic_DNA"/>
</dbReference>
<protein>
    <submittedName>
        <fullName evidence="1">ADP-ribosylglycohydrolase family protein</fullName>
    </submittedName>
</protein>
<organism evidence="1 2">
    <name type="scientific">Acidiferrimicrobium australe</name>
    <dbReference type="NCBI Taxonomy" id="2664430"/>
    <lineage>
        <taxon>Bacteria</taxon>
        <taxon>Bacillati</taxon>
        <taxon>Actinomycetota</taxon>
        <taxon>Acidimicrobiia</taxon>
        <taxon>Acidimicrobiales</taxon>
        <taxon>Acidimicrobiaceae</taxon>
        <taxon>Acidiferrimicrobium</taxon>
    </lineage>
</organism>
<name>A0ABW9QW08_9ACTN</name>
<accession>A0ABW9QW08</accession>
<gene>
    <name evidence="1" type="ORF">GHK86_15130</name>
</gene>
<evidence type="ECO:0000313" key="2">
    <source>
        <dbReference type="Proteomes" id="UP000437736"/>
    </source>
</evidence>
<dbReference type="Proteomes" id="UP000437736">
    <property type="component" value="Unassembled WGS sequence"/>
</dbReference>
<reference evidence="1 2" key="1">
    <citation type="submission" date="2019-11" db="EMBL/GenBank/DDBJ databases">
        <title>Acidiferrimicrobium australis gen. nov., sp. nov., an acidophilic and obligately heterotrophic, member of the Actinobacteria that catalyses dissimilatory oxido- reduction of iron isolated from metal-rich acidic water in Chile.</title>
        <authorList>
            <person name="Gonzalez D."/>
            <person name="Huber K."/>
            <person name="Hedrich S."/>
            <person name="Rojas-Villalobos C."/>
            <person name="Quatrini R."/>
            <person name="Dinamarca M.A."/>
            <person name="Schwarz A."/>
            <person name="Canales C."/>
            <person name="Nancucheo I."/>
        </authorList>
    </citation>
    <scope>NUCLEOTIDE SEQUENCE [LARGE SCALE GENOMIC DNA]</scope>
    <source>
        <strain evidence="1 2">USS-CCA1</strain>
    </source>
</reference>
<keyword evidence="2" id="KW-1185">Reference proteome</keyword>
<dbReference type="Gene3D" id="1.10.4080.10">
    <property type="entry name" value="ADP-ribosylation/Crystallin J1"/>
    <property type="match status" value="1"/>
</dbReference>